<proteinExistence type="predicted"/>
<evidence type="ECO:0000256" key="1">
    <source>
        <dbReference type="SAM" id="SignalP"/>
    </source>
</evidence>
<keyword evidence="3" id="KW-1185">Reference proteome</keyword>
<sequence length="192" mass="21487">MTRLTLRAILILGLLSSGVLAAPASTRPSSKDQALCPCSNRLTGESESAPGVLKARGCCCSCYRSMARKVEERDQERIQTLQDLYQLTEYMKRPQATVDSNSIPRAVENINQIMPQLGHEDKKAADAEEVVTMLMSLPEPVKPLAVVTQQHYRQLIEWVTVLSNCYSPDVPHNPYTKVLEKLKRDSEVIARF</sequence>
<organism evidence="2 3">
    <name type="scientific">Lentinula raphanica</name>
    <dbReference type="NCBI Taxonomy" id="153919"/>
    <lineage>
        <taxon>Eukaryota</taxon>
        <taxon>Fungi</taxon>
        <taxon>Dikarya</taxon>
        <taxon>Basidiomycota</taxon>
        <taxon>Agaricomycotina</taxon>
        <taxon>Agaricomycetes</taxon>
        <taxon>Agaricomycetidae</taxon>
        <taxon>Agaricales</taxon>
        <taxon>Marasmiineae</taxon>
        <taxon>Omphalotaceae</taxon>
        <taxon>Lentinula</taxon>
    </lineage>
</organism>
<evidence type="ECO:0000313" key="3">
    <source>
        <dbReference type="Proteomes" id="UP001163846"/>
    </source>
</evidence>
<keyword evidence="1" id="KW-0732">Signal</keyword>
<name>A0AA38U996_9AGAR</name>
<protein>
    <recommendedName>
        <fullName evidence="4">Secreted protein</fullName>
    </recommendedName>
</protein>
<feature type="chain" id="PRO_5041336388" description="Secreted protein" evidence="1">
    <location>
        <begin position="22"/>
        <end position="192"/>
    </location>
</feature>
<feature type="signal peptide" evidence="1">
    <location>
        <begin position="1"/>
        <end position="21"/>
    </location>
</feature>
<gene>
    <name evidence="2" type="ORF">F5878DRAFT_728457</name>
</gene>
<accession>A0AA38U996</accession>
<evidence type="ECO:0000313" key="2">
    <source>
        <dbReference type="EMBL" id="KAJ3834030.1"/>
    </source>
</evidence>
<comment type="caution">
    <text evidence="2">The sequence shown here is derived from an EMBL/GenBank/DDBJ whole genome shotgun (WGS) entry which is preliminary data.</text>
</comment>
<reference evidence="2" key="1">
    <citation type="submission" date="2022-08" db="EMBL/GenBank/DDBJ databases">
        <authorList>
            <consortium name="DOE Joint Genome Institute"/>
            <person name="Min B."/>
            <person name="Riley R."/>
            <person name="Sierra-Patev S."/>
            <person name="Naranjo-Ortiz M."/>
            <person name="Looney B."/>
            <person name="Konkel Z."/>
            <person name="Slot J.C."/>
            <person name="Sakamoto Y."/>
            <person name="Steenwyk J.L."/>
            <person name="Rokas A."/>
            <person name="Carro J."/>
            <person name="Camarero S."/>
            <person name="Ferreira P."/>
            <person name="Molpeceres G."/>
            <person name="Ruiz-Duenas F.J."/>
            <person name="Serrano A."/>
            <person name="Henrissat B."/>
            <person name="Drula E."/>
            <person name="Hughes K.W."/>
            <person name="Mata J.L."/>
            <person name="Ishikawa N.K."/>
            <person name="Vargas-Isla R."/>
            <person name="Ushijima S."/>
            <person name="Smith C.A."/>
            <person name="Ahrendt S."/>
            <person name="Andreopoulos W."/>
            <person name="He G."/>
            <person name="Labutti K."/>
            <person name="Lipzen A."/>
            <person name="Ng V."/>
            <person name="Sandor L."/>
            <person name="Barry K."/>
            <person name="Martinez A.T."/>
            <person name="Xiao Y."/>
            <person name="Gibbons J.G."/>
            <person name="Terashima K."/>
            <person name="Hibbett D.S."/>
            <person name="Grigoriev I.V."/>
        </authorList>
    </citation>
    <scope>NUCLEOTIDE SEQUENCE</scope>
    <source>
        <strain evidence="2">TFB9207</strain>
    </source>
</reference>
<dbReference type="AlphaFoldDB" id="A0AA38U996"/>
<evidence type="ECO:0008006" key="4">
    <source>
        <dbReference type="Google" id="ProtNLM"/>
    </source>
</evidence>
<dbReference type="EMBL" id="MU806593">
    <property type="protein sequence ID" value="KAJ3834030.1"/>
    <property type="molecule type" value="Genomic_DNA"/>
</dbReference>
<dbReference type="Proteomes" id="UP001163846">
    <property type="component" value="Unassembled WGS sequence"/>
</dbReference>